<evidence type="ECO:0000256" key="3">
    <source>
        <dbReference type="ARBA" id="ARBA00022676"/>
    </source>
</evidence>
<evidence type="ECO:0000313" key="8">
    <source>
        <dbReference type="EMBL" id="EKC39713.1"/>
    </source>
</evidence>
<evidence type="ECO:0000256" key="4">
    <source>
        <dbReference type="ARBA" id="ARBA00022679"/>
    </source>
</evidence>
<dbReference type="HOGENOM" id="CLU_401846_0_0_1"/>
<keyword evidence="7" id="KW-0472">Membrane</keyword>
<dbReference type="InParanoid" id="K1R1G3"/>
<name>K1R1G3_MAGGI</name>
<comment type="subcellular location">
    <subcellularLocation>
        <location evidence="1">Membrane</location>
        <topology evidence="1">Multi-pass membrane protein</topology>
    </subcellularLocation>
</comment>
<organism evidence="8">
    <name type="scientific">Magallana gigas</name>
    <name type="common">Pacific oyster</name>
    <name type="synonym">Crassostrea gigas</name>
    <dbReference type="NCBI Taxonomy" id="29159"/>
    <lineage>
        <taxon>Eukaryota</taxon>
        <taxon>Metazoa</taxon>
        <taxon>Spiralia</taxon>
        <taxon>Lophotrochozoa</taxon>
        <taxon>Mollusca</taxon>
        <taxon>Bivalvia</taxon>
        <taxon>Autobranchia</taxon>
        <taxon>Pteriomorphia</taxon>
        <taxon>Ostreida</taxon>
        <taxon>Ostreoidea</taxon>
        <taxon>Ostreidae</taxon>
        <taxon>Magallana</taxon>
    </lineage>
</organism>
<accession>K1R1G3</accession>
<evidence type="ECO:0000256" key="6">
    <source>
        <dbReference type="ARBA" id="ARBA00022989"/>
    </source>
</evidence>
<keyword evidence="4" id="KW-0808">Transferase</keyword>
<evidence type="ECO:0000256" key="1">
    <source>
        <dbReference type="ARBA" id="ARBA00004141"/>
    </source>
</evidence>
<dbReference type="PANTHER" id="PTHR31488:SF3">
    <property type="entry name" value="C-MANNOSYLTRANSFERASE DPY19L3"/>
    <property type="match status" value="1"/>
</dbReference>
<evidence type="ECO:0000256" key="5">
    <source>
        <dbReference type="ARBA" id="ARBA00022692"/>
    </source>
</evidence>
<dbReference type="InterPro" id="IPR018732">
    <property type="entry name" value="Dpy-19/Dpy-19-like"/>
</dbReference>
<keyword evidence="5" id="KW-0812">Transmembrane</keyword>
<dbReference type="PANTHER" id="PTHR31488">
    <property type="entry name" value="DPY-19-LIKE 1, LIKE (H. SAPIENS)"/>
    <property type="match status" value="1"/>
</dbReference>
<dbReference type="AlphaFoldDB" id="K1R1G3"/>
<gene>
    <name evidence="8" type="ORF">CGI_10021590</name>
</gene>
<dbReference type="GO" id="GO:0005637">
    <property type="term" value="C:nuclear inner membrane"/>
    <property type="evidence" value="ECO:0007669"/>
    <property type="project" value="TreeGrafter"/>
</dbReference>
<dbReference type="EMBL" id="JH818749">
    <property type="protein sequence ID" value="EKC39713.1"/>
    <property type="molecule type" value="Genomic_DNA"/>
</dbReference>
<keyword evidence="3" id="KW-0328">Glycosyltransferase</keyword>
<keyword evidence="6" id="KW-1133">Transmembrane helix</keyword>
<protein>
    <submittedName>
        <fullName evidence="8">Dpy-19-like protein 3</fullName>
    </submittedName>
</protein>
<dbReference type="GO" id="GO:0000030">
    <property type="term" value="F:mannosyltransferase activity"/>
    <property type="evidence" value="ECO:0007669"/>
    <property type="project" value="TreeGrafter"/>
</dbReference>
<evidence type="ECO:0000256" key="2">
    <source>
        <dbReference type="ARBA" id="ARBA00008744"/>
    </source>
</evidence>
<sequence>MTFLQELSYTSLHPLPPLHGYLGSSQSQHLHPHRSGLSTRGSQKGIRRDMTFATIATGGSSIRDTFIASSKDSMRFILGGGKATDSMIARHGGADTELDILMMDSEVSSQRGMCDAQTQTDTEFGTELTEDELRMTSAQSRASLRYQFKNRLEESRNAAEERRSKSPVIYVPSQRSIDDQLIEDDDFPIPDDIKARFLHPLTPHCCHPTLSWKRWLDTTRVEYIIPLRESFSLPFLWVQIAATTYYFRHTCSPQKERLSVFIIFTSTLCFSLCWQFNQFVLLLQAFALFGTWILDMVPSRKIQMLLVAQMTSLLVTCLLQFINKMILGSLVMSFIPAALLLIYLKGEEMKYCSIPSRIIKVIGYSLTVLVFMILLQRVVKLLLGIDADDHIYKFIMSKFNVGHARDFDALLYLCIDAFGFLQFDTFERLTNGVVFPLYFYKTGVLAVFFGALGMSTLRMKYLWTPYMCILGSIGISDYKVWRTILSPFKTQGVIIQIVRHFMTLLTLTILLAIALPPLLKELEELKEFWDPDTVELMEWIKSNVPKGAAFTGSMQLLAGVKLCTGRPITNHPHYEDKHLRFKTKELYQIYGRRTPQDVHDILTKYKSSYIILEDSICLAPSKGCRTPDIVDIDNGIIPDHGKAEPGLVKSTVPRFCDEIRYESPAYTKYFKLVFSNRTFRVHKVL</sequence>
<comment type="similarity">
    <text evidence="2">Belongs to the dpy-19 family.</text>
</comment>
<proteinExistence type="inferred from homology"/>
<reference evidence="8" key="1">
    <citation type="journal article" date="2012" name="Nature">
        <title>The oyster genome reveals stress adaptation and complexity of shell formation.</title>
        <authorList>
            <person name="Zhang G."/>
            <person name="Fang X."/>
            <person name="Guo X."/>
            <person name="Li L."/>
            <person name="Luo R."/>
            <person name="Xu F."/>
            <person name="Yang P."/>
            <person name="Zhang L."/>
            <person name="Wang X."/>
            <person name="Qi H."/>
            <person name="Xiong Z."/>
            <person name="Que H."/>
            <person name="Xie Y."/>
            <person name="Holland P.W."/>
            <person name="Paps J."/>
            <person name="Zhu Y."/>
            <person name="Wu F."/>
            <person name="Chen Y."/>
            <person name="Wang J."/>
            <person name="Peng C."/>
            <person name="Meng J."/>
            <person name="Yang L."/>
            <person name="Liu J."/>
            <person name="Wen B."/>
            <person name="Zhang N."/>
            <person name="Huang Z."/>
            <person name="Zhu Q."/>
            <person name="Feng Y."/>
            <person name="Mount A."/>
            <person name="Hedgecock D."/>
            <person name="Xu Z."/>
            <person name="Liu Y."/>
            <person name="Domazet-Loso T."/>
            <person name="Du Y."/>
            <person name="Sun X."/>
            <person name="Zhang S."/>
            <person name="Liu B."/>
            <person name="Cheng P."/>
            <person name="Jiang X."/>
            <person name="Li J."/>
            <person name="Fan D."/>
            <person name="Wang W."/>
            <person name="Fu W."/>
            <person name="Wang T."/>
            <person name="Wang B."/>
            <person name="Zhang J."/>
            <person name="Peng Z."/>
            <person name="Li Y."/>
            <person name="Li N."/>
            <person name="Wang J."/>
            <person name="Chen M."/>
            <person name="He Y."/>
            <person name="Tan F."/>
            <person name="Song X."/>
            <person name="Zheng Q."/>
            <person name="Huang R."/>
            <person name="Yang H."/>
            <person name="Du X."/>
            <person name="Chen L."/>
            <person name="Yang M."/>
            <person name="Gaffney P.M."/>
            <person name="Wang S."/>
            <person name="Luo L."/>
            <person name="She Z."/>
            <person name="Ming Y."/>
            <person name="Huang W."/>
            <person name="Zhang S."/>
            <person name="Huang B."/>
            <person name="Zhang Y."/>
            <person name="Qu T."/>
            <person name="Ni P."/>
            <person name="Miao G."/>
            <person name="Wang J."/>
            <person name="Wang Q."/>
            <person name="Steinberg C.E."/>
            <person name="Wang H."/>
            <person name="Li N."/>
            <person name="Qian L."/>
            <person name="Zhang G."/>
            <person name="Li Y."/>
            <person name="Yang H."/>
            <person name="Liu X."/>
            <person name="Wang J."/>
            <person name="Yin Y."/>
            <person name="Wang J."/>
        </authorList>
    </citation>
    <scope>NUCLEOTIDE SEQUENCE [LARGE SCALE GENOMIC DNA]</scope>
    <source>
        <strain evidence="8">05x7-T-G4-1.051#20</strain>
    </source>
</reference>
<evidence type="ECO:0000256" key="7">
    <source>
        <dbReference type="ARBA" id="ARBA00023136"/>
    </source>
</evidence>
<dbReference type="Pfam" id="PF10034">
    <property type="entry name" value="Dpy19"/>
    <property type="match status" value="2"/>
</dbReference>